<dbReference type="STRING" id="360107.CHAB381_1369"/>
<dbReference type="InterPro" id="IPR004516">
    <property type="entry name" value="HisRS/HisZ"/>
</dbReference>
<dbReference type="SUPFAM" id="SSF55681">
    <property type="entry name" value="Class II aaRS and biotin synthetases"/>
    <property type="match status" value="1"/>
</dbReference>
<keyword evidence="3" id="KW-0436">Ligase</keyword>
<name>A7I327_CAMHC</name>
<dbReference type="InterPro" id="IPR045864">
    <property type="entry name" value="aa-tRNA-synth_II/BPL/LPL"/>
</dbReference>
<dbReference type="GO" id="GO:0000105">
    <property type="term" value="P:L-histidine biosynthetic process"/>
    <property type="evidence" value="ECO:0007669"/>
    <property type="project" value="UniProtKB-KW"/>
</dbReference>
<dbReference type="eggNOG" id="COG0124">
    <property type="taxonomic scope" value="Bacteria"/>
</dbReference>
<feature type="domain" description="Class II Histidinyl-tRNA synthetase (HisRS)-like catalytic core" evidence="2">
    <location>
        <begin position="21"/>
        <end position="196"/>
    </location>
</feature>
<gene>
    <name evidence="3" type="ordered locus">CHAB381_1369</name>
</gene>
<dbReference type="Proteomes" id="UP000002407">
    <property type="component" value="Chromosome"/>
</dbReference>
<dbReference type="RefSeq" id="WP_012109221.1">
    <property type="nucleotide sequence ID" value="NC_009714.1"/>
</dbReference>
<dbReference type="OrthoDB" id="5342252at2"/>
<evidence type="ECO:0000256" key="1">
    <source>
        <dbReference type="ARBA" id="ARBA00023102"/>
    </source>
</evidence>
<evidence type="ECO:0000313" key="4">
    <source>
        <dbReference type="Proteomes" id="UP000002407"/>
    </source>
</evidence>
<dbReference type="NCBIfam" id="NF008946">
    <property type="entry name" value="PRK12293.1"/>
    <property type="match status" value="1"/>
</dbReference>
<dbReference type="InterPro" id="IPR041715">
    <property type="entry name" value="HisRS-like_core"/>
</dbReference>
<keyword evidence="1" id="KW-0028">Amino-acid biosynthesis</keyword>
<reference evidence="4" key="1">
    <citation type="submission" date="2007-07" db="EMBL/GenBank/DDBJ databases">
        <title>Complete genome sequence of Campylobacter hominis ATCC BAA-381, a commensal isolated from the human gastrointestinal tract.</title>
        <authorList>
            <person name="Fouts D.E."/>
            <person name="Mongodin E.F."/>
            <person name="Puiu D."/>
            <person name="Sebastian Y."/>
            <person name="Miller W.G."/>
            <person name="Mandrell R.E."/>
            <person name="Nelson K.E."/>
        </authorList>
    </citation>
    <scope>NUCLEOTIDE SEQUENCE [LARGE SCALE GENOMIC DNA]</scope>
    <source>
        <strain evidence="4">ATCC BAA-381 / LMG 19568 / NCTC 13146 / CH001A</strain>
    </source>
</reference>
<dbReference type="PANTHER" id="PTHR43707:SF6">
    <property type="entry name" value="ATP PHOSPHORIBOSYLTRANSFERASE REGULATORY SUBUNIT"/>
    <property type="match status" value="1"/>
</dbReference>
<protein>
    <submittedName>
        <fullName evidence="3">tRNA synthetase, class II</fullName>
    </submittedName>
</protein>
<dbReference type="GO" id="GO:0004821">
    <property type="term" value="F:histidine-tRNA ligase activity"/>
    <property type="evidence" value="ECO:0007669"/>
    <property type="project" value="TreeGrafter"/>
</dbReference>
<evidence type="ECO:0000259" key="2">
    <source>
        <dbReference type="Pfam" id="PF13393"/>
    </source>
</evidence>
<sequence length="282" mass="32573">MIANYEHEIPDGSRLYFGKSAQIKRKIENTASEILLKNGFNEILTPYFSYHQNLSVNSEQLLKFSDPANNEISLRADSTVDVVRIARRRIKNQNLKRWFYVQPIFKYPSAEFYQIGAEMINEKNLMLAISVATEIFEKFGLKPVLQISNIKIPKQICKILDLEISVFEKGEIEILLAKNLPWLDALARAKTLKDVRELKKIAPDEIQSSLDEILNLNLKYENISVSLLYYSKMRYYDEMFFRFIDANSVLCSGGNYKIDEIASSGFAVMVDSLIEKLQKDEK</sequence>
<dbReference type="EMBL" id="CP000776">
    <property type="protein sequence ID" value="ABS51078.1"/>
    <property type="molecule type" value="Genomic_DNA"/>
</dbReference>
<keyword evidence="1" id="KW-0368">Histidine biosynthesis</keyword>
<accession>A7I327</accession>
<dbReference type="KEGG" id="cha:CHAB381_1369"/>
<dbReference type="AlphaFoldDB" id="A7I327"/>
<evidence type="ECO:0000313" key="3">
    <source>
        <dbReference type="EMBL" id="ABS51078.1"/>
    </source>
</evidence>
<dbReference type="Pfam" id="PF13393">
    <property type="entry name" value="tRNA-synt_His"/>
    <property type="match status" value="1"/>
</dbReference>
<dbReference type="PANTHER" id="PTHR43707">
    <property type="entry name" value="HISTIDYL-TRNA SYNTHETASE"/>
    <property type="match status" value="1"/>
</dbReference>
<dbReference type="HOGENOM" id="CLU_939330_0_0_7"/>
<dbReference type="Gene3D" id="3.30.930.10">
    <property type="entry name" value="Bira Bifunctional Protein, Domain 2"/>
    <property type="match status" value="1"/>
</dbReference>
<keyword evidence="4" id="KW-1185">Reference proteome</keyword>
<keyword evidence="3" id="KW-0030">Aminoacyl-tRNA synthetase</keyword>
<proteinExistence type="predicted"/>
<dbReference type="GO" id="GO:0005737">
    <property type="term" value="C:cytoplasm"/>
    <property type="evidence" value="ECO:0007669"/>
    <property type="project" value="InterPro"/>
</dbReference>
<dbReference type="GO" id="GO:0006427">
    <property type="term" value="P:histidyl-tRNA aminoacylation"/>
    <property type="evidence" value="ECO:0007669"/>
    <property type="project" value="TreeGrafter"/>
</dbReference>
<organism evidence="3 4">
    <name type="scientific">Campylobacter hominis (strain ATCC BAA-381 / DSM 21671 / CCUG 45161 / LMG 19568 / NCTC 13146 / CH001A)</name>
    <dbReference type="NCBI Taxonomy" id="360107"/>
    <lineage>
        <taxon>Bacteria</taxon>
        <taxon>Pseudomonadati</taxon>
        <taxon>Campylobacterota</taxon>
        <taxon>Epsilonproteobacteria</taxon>
        <taxon>Campylobacterales</taxon>
        <taxon>Campylobacteraceae</taxon>
        <taxon>Campylobacter</taxon>
    </lineage>
</organism>